<sequence length="147" mass="16210">MTTIDRPLSTNEQLVLDFVHAAYGQAMNVDAMTALLHEDFEWQLNVPLSPVVHGREAAKAALAQQSGMSSGMVDGSEIRSVVSTGDTVVVERVDVNMIGETPVKFFVAAIFEVRDGLISCWREYWDTAHIAKQLGIDPLLMFDQLES</sequence>
<proteinExistence type="predicted"/>
<dbReference type="Pfam" id="PF07858">
    <property type="entry name" value="LEH"/>
    <property type="match status" value="1"/>
</dbReference>
<evidence type="ECO:0000259" key="1">
    <source>
        <dbReference type="Pfam" id="PF07858"/>
    </source>
</evidence>
<dbReference type="RefSeq" id="WP_285189673.1">
    <property type="nucleotide sequence ID" value="NZ_CP126981.1"/>
</dbReference>
<dbReference type="InterPro" id="IPR032710">
    <property type="entry name" value="NTF2-like_dom_sf"/>
</dbReference>
<evidence type="ECO:0000313" key="3">
    <source>
        <dbReference type="Proteomes" id="UP001236585"/>
    </source>
</evidence>
<dbReference type="Gene3D" id="3.10.450.50">
    <property type="match status" value="1"/>
</dbReference>
<dbReference type="InterPro" id="IPR013100">
    <property type="entry name" value="LEH"/>
</dbReference>
<accession>A0ABY8W3V2</accession>
<evidence type="ECO:0000313" key="2">
    <source>
        <dbReference type="EMBL" id="WIM89093.1"/>
    </source>
</evidence>
<name>A0ABY8W3V2_9MYCO</name>
<dbReference type="Proteomes" id="UP001236585">
    <property type="component" value="Chromosome"/>
</dbReference>
<reference evidence="2 3" key="1">
    <citation type="journal article" date="2023" name="Microbiol. Resour. Announc.">
        <title>Complete Genome Sequence of Mycobacterium wuenschmanii, a novel Nontuberculous Mycobacterium Isolated from a captive population of Amazon Milk Frogs.</title>
        <authorList>
            <person name="Hicks J."/>
            <person name="Zeineldin M."/>
            <person name="Ward H."/>
            <person name="Wuenschmann A."/>
            <person name="Camp P."/>
            <person name="Farrell D."/>
            <person name="Lehman K."/>
            <person name="Thacker T."/>
            <person name="Cuthbert E."/>
        </authorList>
    </citation>
    <scope>NUCLEOTIDE SEQUENCE [LARGE SCALE GENOMIC DNA]</scope>
    <source>
        <strain evidence="2 3">Wuenschmanii</strain>
    </source>
</reference>
<organism evidence="2 3">
    <name type="scientific">Candidatus Mycobacterium wuenschmannii</name>
    <dbReference type="NCBI Taxonomy" id="3027808"/>
    <lineage>
        <taxon>Bacteria</taxon>
        <taxon>Bacillati</taxon>
        <taxon>Actinomycetota</taxon>
        <taxon>Actinomycetes</taxon>
        <taxon>Mycobacteriales</taxon>
        <taxon>Mycobacteriaceae</taxon>
        <taxon>Mycobacterium</taxon>
    </lineage>
</organism>
<feature type="domain" description="Limonene-1,2-epoxide hydrolase" evidence="1">
    <location>
        <begin position="13"/>
        <end position="133"/>
    </location>
</feature>
<gene>
    <name evidence="2" type="ORF">PT015_06410</name>
</gene>
<protein>
    <submittedName>
        <fullName evidence="2">Nuclear transport factor 2 family protein</fullName>
    </submittedName>
</protein>
<keyword evidence="3" id="KW-1185">Reference proteome</keyword>
<dbReference type="EMBL" id="CP126981">
    <property type="protein sequence ID" value="WIM89093.1"/>
    <property type="molecule type" value="Genomic_DNA"/>
</dbReference>
<dbReference type="SUPFAM" id="SSF54427">
    <property type="entry name" value="NTF2-like"/>
    <property type="match status" value="1"/>
</dbReference>